<feature type="transmembrane region" description="Helical" evidence="1">
    <location>
        <begin position="12"/>
        <end position="37"/>
    </location>
</feature>
<dbReference type="SMART" id="SM00244">
    <property type="entry name" value="PHB"/>
    <property type="match status" value="1"/>
</dbReference>
<evidence type="ECO:0000313" key="3">
    <source>
        <dbReference type="EMBL" id="HJA05815.1"/>
    </source>
</evidence>
<accession>A0A9D2H963</accession>
<dbReference type="InterPro" id="IPR001107">
    <property type="entry name" value="Band_7"/>
</dbReference>
<keyword evidence="1" id="KW-0472">Membrane</keyword>
<gene>
    <name evidence="3" type="ORF">H9798_01520</name>
</gene>
<dbReference type="PANTHER" id="PTHR43446">
    <property type="entry name" value="MEMBRANE PROTEIN-RELATED"/>
    <property type="match status" value="1"/>
</dbReference>
<proteinExistence type="predicted"/>
<dbReference type="EMBL" id="DXAK01000008">
    <property type="protein sequence ID" value="HJA05815.1"/>
    <property type="molecule type" value="Genomic_DNA"/>
</dbReference>
<dbReference type="Pfam" id="PF01145">
    <property type="entry name" value="Band_7"/>
    <property type="match status" value="1"/>
</dbReference>
<organism evidence="3 4">
    <name type="scientific">Candidatus Mediterraneibacter pullicola</name>
    <dbReference type="NCBI Taxonomy" id="2838682"/>
    <lineage>
        <taxon>Bacteria</taxon>
        <taxon>Bacillati</taxon>
        <taxon>Bacillota</taxon>
        <taxon>Clostridia</taxon>
        <taxon>Lachnospirales</taxon>
        <taxon>Lachnospiraceae</taxon>
        <taxon>Mediterraneibacter</taxon>
    </lineage>
</organism>
<dbReference type="PROSITE" id="PS51257">
    <property type="entry name" value="PROKAR_LIPOPROTEIN"/>
    <property type="match status" value="1"/>
</dbReference>
<feature type="transmembrane region" description="Helical" evidence="1">
    <location>
        <begin position="43"/>
        <end position="63"/>
    </location>
</feature>
<dbReference type="AlphaFoldDB" id="A0A9D2H963"/>
<evidence type="ECO:0000313" key="4">
    <source>
        <dbReference type="Proteomes" id="UP000824223"/>
    </source>
</evidence>
<evidence type="ECO:0000259" key="2">
    <source>
        <dbReference type="SMART" id="SM00244"/>
    </source>
</evidence>
<name>A0A9D2H963_9FIRM</name>
<feature type="domain" description="Band 7" evidence="2">
    <location>
        <begin position="61"/>
        <end position="275"/>
    </location>
</feature>
<comment type="caution">
    <text evidence="3">The sequence shown here is derived from an EMBL/GenBank/DDBJ whole genome shotgun (WGS) entry which is preliminary data.</text>
</comment>
<dbReference type="SUPFAM" id="SSF117892">
    <property type="entry name" value="Band 7/SPFH domain"/>
    <property type="match status" value="1"/>
</dbReference>
<keyword evidence="1" id="KW-0812">Transmembrane</keyword>
<dbReference type="InterPro" id="IPR036013">
    <property type="entry name" value="Band_7/SPFH_dom_sf"/>
</dbReference>
<evidence type="ECO:0000256" key="1">
    <source>
        <dbReference type="SAM" id="Phobius"/>
    </source>
</evidence>
<keyword evidence="1" id="KW-1133">Transmembrane helix</keyword>
<reference evidence="3" key="2">
    <citation type="submission" date="2021-04" db="EMBL/GenBank/DDBJ databases">
        <authorList>
            <person name="Gilroy R."/>
        </authorList>
    </citation>
    <scope>NUCLEOTIDE SEQUENCE</scope>
    <source>
        <strain evidence="3">ChiSjej2B20-11307</strain>
    </source>
</reference>
<dbReference type="Gene3D" id="3.30.479.30">
    <property type="entry name" value="Band 7 domain"/>
    <property type="match status" value="1"/>
</dbReference>
<reference evidence="3" key="1">
    <citation type="journal article" date="2021" name="PeerJ">
        <title>Extensive microbial diversity within the chicken gut microbiome revealed by metagenomics and culture.</title>
        <authorList>
            <person name="Gilroy R."/>
            <person name="Ravi A."/>
            <person name="Getino M."/>
            <person name="Pursley I."/>
            <person name="Horton D.L."/>
            <person name="Alikhan N.F."/>
            <person name="Baker D."/>
            <person name="Gharbi K."/>
            <person name="Hall N."/>
            <person name="Watson M."/>
            <person name="Adriaenssens E.M."/>
            <person name="Foster-Nyarko E."/>
            <person name="Jarju S."/>
            <person name="Secka A."/>
            <person name="Antonio M."/>
            <person name="Oren A."/>
            <person name="Chaudhuri R.R."/>
            <person name="La Ragione R."/>
            <person name="Hildebrand F."/>
            <person name="Pallen M.J."/>
        </authorList>
    </citation>
    <scope>NUCLEOTIDE SEQUENCE</scope>
    <source>
        <strain evidence="3">ChiSjej2B20-11307</strain>
    </source>
</reference>
<dbReference type="PANTHER" id="PTHR43446:SF1">
    <property type="entry name" value="BAND 7 DOMAIN-CONTAINING PROTEIN"/>
    <property type="match status" value="1"/>
</dbReference>
<dbReference type="Proteomes" id="UP000824223">
    <property type="component" value="Unassembled WGS sequence"/>
</dbReference>
<protein>
    <submittedName>
        <fullName evidence="3">SPFH domain-containing protein</fullName>
    </submittedName>
</protein>
<dbReference type="CDD" id="cd03402">
    <property type="entry name" value="SPFH_like_u2"/>
    <property type="match status" value="1"/>
</dbReference>
<sequence>MEEKILSNRKNGMLVLILTTLLYLAAVAGCIFGGMMIGDGANPALLVISIIWLCLGWIPYCGLKVLKPQEALVLTLFGKYVGTLKGDGFYFINPFCTSVNPAADTHLNQSGDVDNKSAKSVLSLGFSVGKTEVDTTGNGKKISLKIMTLNNNRQKINDCLGNPVEIGIAVMWRVVDTAKAVFHVDNYKEYLSLQCDTALRNIVRIYPYDVAPNVDTTGDGIADEGSLRGSSEVVAGRIRDEIQRRVDEAGLEIVEARITYLAYAPEIAAVMLQRQQASAVIDARKMIVDGAVGMVEMALDRLSQNGVVELDEERKAAMVSNLLVVLCGNRDAQPIVNSGSLY</sequence>